<feature type="signal peptide" evidence="6">
    <location>
        <begin position="1"/>
        <end position="23"/>
    </location>
</feature>
<dbReference type="Gene3D" id="2.170.140.10">
    <property type="entry name" value="Chitin binding domain"/>
    <property type="match status" value="3"/>
</dbReference>
<dbReference type="InterPro" id="IPR002557">
    <property type="entry name" value="Chitin-bd_dom"/>
</dbReference>
<dbReference type="EMBL" id="ADMH02002072">
    <property type="protein sequence ID" value="ETN59594.1"/>
    <property type="molecule type" value="Genomic_DNA"/>
</dbReference>
<accession>W5JA06</accession>
<feature type="domain" description="Chitin-binding type-2" evidence="7">
    <location>
        <begin position="121"/>
        <end position="182"/>
    </location>
</feature>
<dbReference type="PANTHER" id="PTHR23301">
    <property type="entry name" value="CHITIN BINDING PERITROPHIN-A"/>
    <property type="match status" value="1"/>
</dbReference>
<dbReference type="VEuPathDB" id="VectorBase:ADAR2_000727"/>
<dbReference type="PANTHER" id="PTHR23301:SF0">
    <property type="entry name" value="CHITIN-BINDING TYPE-2 DOMAIN-CONTAINING PROTEIN-RELATED"/>
    <property type="match status" value="1"/>
</dbReference>
<dbReference type="SUPFAM" id="SSF57625">
    <property type="entry name" value="Invertebrate chitin-binding proteins"/>
    <property type="match status" value="3"/>
</dbReference>
<keyword evidence="4" id="KW-1015">Disulfide bond</keyword>
<dbReference type="OMA" id="RHPECSK"/>
<gene>
    <name evidence="8" type="ORF">AND_008813</name>
</gene>
<dbReference type="HOGENOM" id="CLU_974100_0_0_1"/>
<reference evidence="8" key="3">
    <citation type="journal article" date="2013" name="Nucleic Acids Res.">
        <title>The genome of Anopheles darlingi, the main neotropical malaria vector.</title>
        <authorList>
            <person name="Marinotti O."/>
            <person name="Cerqueira G.C."/>
            <person name="de Almeida L.G."/>
            <person name="Ferro M.I."/>
            <person name="Loreto E.L."/>
            <person name="Zaha A."/>
            <person name="Teixeira S.M."/>
            <person name="Wespiser A.R."/>
            <person name="Almeida E Silva A."/>
            <person name="Schlindwein A.D."/>
            <person name="Pacheco A.C."/>
            <person name="Silva A.L."/>
            <person name="Graveley B.R."/>
            <person name="Walenz B.P."/>
            <person name="Lima Bde A."/>
            <person name="Ribeiro C.A."/>
            <person name="Nunes-Silva C.G."/>
            <person name="de Carvalho C.R."/>
            <person name="Soares C.M."/>
            <person name="de Menezes C.B."/>
            <person name="Matiolli C."/>
            <person name="Caffrey D."/>
            <person name="Araujo D.A."/>
            <person name="de Oliveira D.M."/>
            <person name="Golenbock D."/>
            <person name="Grisard E.C."/>
            <person name="Fantinatti-Garboggini F."/>
            <person name="de Carvalho F.M."/>
            <person name="Barcellos F.G."/>
            <person name="Prosdocimi F."/>
            <person name="May G."/>
            <person name="Azevedo Junior G.M."/>
            <person name="Guimaraes G.M."/>
            <person name="Goldman G.H."/>
            <person name="Padilha I.Q."/>
            <person name="Batista Jda S."/>
            <person name="Ferro J.A."/>
            <person name="Ribeiro J.M."/>
            <person name="Fietto J.L."/>
            <person name="Dabbas K.M."/>
            <person name="Cerdeira L."/>
            <person name="Agnez-Lima L.F."/>
            <person name="Brocchi M."/>
            <person name="de Carvalho M.O."/>
            <person name="Teixeira Mde M."/>
            <person name="Diniz Maia Mde M."/>
            <person name="Goldman M.H."/>
            <person name="Cruz Schneider M.P."/>
            <person name="Felipe M.S."/>
            <person name="Hungria M."/>
            <person name="Nicolas M.F."/>
            <person name="Pereira M."/>
            <person name="Montes M.A."/>
            <person name="Cantao M.E."/>
            <person name="Vincentz M."/>
            <person name="Rafael M.S."/>
            <person name="Silverman N."/>
            <person name="Stoco P.H."/>
            <person name="Souza R.C."/>
            <person name="Vicentini R."/>
            <person name="Gazzinelli R.T."/>
            <person name="Neves Rde O."/>
            <person name="Silva R."/>
            <person name="Astolfi-Filho S."/>
            <person name="Maciel T.E."/>
            <person name="Urmenyi T.P."/>
            <person name="Tadei W.P."/>
            <person name="Camargo E.P."/>
            <person name="de Vasconcelos A.T."/>
        </authorList>
    </citation>
    <scope>NUCLEOTIDE SEQUENCE</scope>
</reference>
<feature type="chain" id="PRO_5010155084" description="Chitin-binding type-2 domain-containing protein" evidence="6">
    <location>
        <begin position="24"/>
        <end position="334"/>
    </location>
</feature>
<feature type="domain" description="Chitin-binding type-2" evidence="7">
    <location>
        <begin position="40"/>
        <end position="99"/>
    </location>
</feature>
<dbReference type="AlphaFoldDB" id="W5JA06"/>
<dbReference type="EnsemblMetazoa" id="ADAC008813-RA">
    <property type="protein sequence ID" value="ADAC008813-PA"/>
    <property type="gene ID" value="ADAC008813"/>
</dbReference>
<keyword evidence="3" id="KW-0677">Repeat</keyword>
<dbReference type="SMART" id="SM00494">
    <property type="entry name" value="ChtBD2"/>
    <property type="match status" value="3"/>
</dbReference>
<feature type="domain" description="Chitin-binding type-2" evidence="7">
    <location>
        <begin position="226"/>
        <end position="285"/>
    </location>
</feature>
<dbReference type="InterPro" id="IPR051940">
    <property type="entry name" value="Chitin_bind-dev_reg"/>
</dbReference>
<dbReference type="VEuPathDB" id="VectorBase:ADAC008813"/>
<keyword evidence="5" id="KW-0325">Glycoprotein</keyword>
<organism evidence="8">
    <name type="scientific">Anopheles darlingi</name>
    <name type="common">Mosquito</name>
    <dbReference type="NCBI Taxonomy" id="43151"/>
    <lineage>
        <taxon>Eukaryota</taxon>
        <taxon>Metazoa</taxon>
        <taxon>Ecdysozoa</taxon>
        <taxon>Arthropoda</taxon>
        <taxon>Hexapoda</taxon>
        <taxon>Insecta</taxon>
        <taxon>Pterygota</taxon>
        <taxon>Neoptera</taxon>
        <taxon>Endopterygota</taxon>
        <taxon>Diptera</taxon>
        <taxon>Nematocera</taxon>
        <taxon>Culicoidea</taxon>
        <taxon>Culicidae</taxon>
        <taxon>Anophelinae</taxon>
        <taxon>Anopheles</taxon>
    </lineage>
</organism>
<proteinExistence type="predicted"/>
<evidence type="ECO:0000256" key="6">
    <source>
        <dbReference type="SAM" id="SignalP"/>
    </source>
</evidence>
<keyword evidence="1" id="KW-0147">Chitin-binding</keyword>
<sequence length="334" mass="36612">MANSSVLLLIVALVATVFGTVNGLSCNKCGIRTSNQFPNHPECASVPITNPKYFRDEEDCGKFYECNRGTAYEHVCSVGYAFNQQTTYCAPASKVNCSSQAPIASSSCTICQQAKESIHQHPNCRGGSEAHQRPVLFRHEKDCSKYYQCDHGTAYLVQCPAALHFNALTNVCDYPANVDCSGPVIQEQVDGAAGGYPGTNGHQGGRDPSNAPCTICEQATNVLVKHPNCNDNGRFYSPYFRHETDCSKFYQCSHGSAYEIQCPAGLNFNSRINVCDYPHNVDCSGSVIAQANEPSYPGRMGIREDRSSLYVQAILVRMDIREDLLNLVPFVSKQ</sequence>
<reference evidence="9" key="4">
    <citation type="submission" date="2015-06" db="UniProtKB">
        <authorList>
            <consortium name="EnsemblMetazoa"/>
        </authorList>
    </citation>
    <scope>IDENTIFICATION</scope>
</reference>
<evidence type="ECO:0000256" key="4">
    <source>
        <dbReference type="ARBA" id="ARBA00023157"/>
    </source>
</evidence>
<dbReference type="InterPro" id="IPR036508">
    <property type="entry name" value="Chitin-bd_dom_sf"/>
</dbReference>
<evidence type="ECO:0000256" key="5">
    <source>
        <dbReference type="ARBA" id="ARBA00023180"/>
    </source>
</evidence>
<reference evidence="8 10" key="1">
    <citation type="journal article" date="2010" name="BMC Genomics">
        <title>Combination of measures distinguishes pre-miRNAs from other stem-loops in the genome of the newly sequenced Anopheles darlingi.</title>
        <authorList>
            <person name="Mendes N.D."/>
            <person name="Freitas A.T."/>
            <person name="Vasconcelos A.T."/>
            <person name="Sagot M.F."/>
        </authorList>
    </citation>
    <scope>NUCLEOTIDE SEQUENCE</scope>
</reference>
<keyword evidence="10" id="KW-1185">Reference proteome</keyword>
<dbReference type="GO" id="GO:0008061">
    <property type="term" value="F:chitin binding"/>
    <property type="evidence" value="ECO:0007669"/>
    <property type="project" value="UniProtKB-KW"/>
</dbReference>
<dbReference type="Proteomes" id="UP000000673">
    <property type="component" value="Unassembled WGS sequence"/>
</dbReference>
<evidence type="ECO:0000256" key="1">
    <source>
        <dbReference type="ARBA" id="ARBA00022669"/>
    </source>
</evidence>
<name>W5JA06_ANODA</name>
<evidence type="ECO:0000256" key="3">
    <source>
        <dbReference type="ARBA" id="ARBA00022737"/>
    </source>
</evidence>
<reference evidence="8" key="2">
    <citation type="submission" date="2010-05" db="EMBL/GenBank/DDBJ databases">
        <authorList>
            <person name="Almeida L.G."/>
            <person name="Nicolas M.F."/>
            <person name="Souza R.C."/>
            <person name="Vasconcelos A.T.R."/>
        </authorList>
    </citation>
    <scope>NUCLEOTIDE SEQUENCE</scope>
</reference>
<dbReference type="GO" id="GO:0005576">
    <property type="term" value="C:extracellular region"/>
    <property type="evidence" value="ECO:0007669"/>
    <property type="project" value="InterPro"/>
</dbReference>
<keyword evidence="2 6" id="KW-0732">Signal</keyword>
<evidence type="ECO:0000313" key="8">
    <source>
        <dbReference type="EMBL" id="ETN59594.1"/>
    </source>
</evidence>
<dbReference type="Pfam" id="PF01607">
    <property type="entry name" value="CBM_14"/>
    <property type="match status" value="3"/>
</dbReference>
<dbReference type="eggNOG" id="ENOG502RXTR">
    <property type="taxonomic scope" value="Eukaryota"/>
</dbReference>
<evidence type="ECO:0000256" key="2">
    <source>
        <dbReference type="ARBA" id="ARBA00022729"/>
    </source>
</evidence>
<dbReference type="PROSITE" id="PS50940">
    <property type="entry name" value="CHIT_BIND_II"/>
    <property type="match status" value="3"/>
</dbReference>
<evidence type="ECO:0000313" key="10">
    <source>
        <dbReference type="Proteomes" id="UP000000673"/>
    </source>
</evidence>
<dbReference type="STRING" id="43151.W5JA06"/>
<protein>
    <recommendedName>
        <fullName evidence="7">Chitin-binding type-2 domain-containing protein</fullName>
    </recommendedName>
</protein>
<evidence type="ECO:0000313" key="9">
    <source>
        <dbReference type="EnsemblMetazoa" id="ADAC008813-PA"/>
    </source>
</evidence>
<evidence type="ECO:0000259" key="7">
    <source>
        <dbReference type="PROSITE" id="PS50940"/>
    </source>
</evidence>